<keyword evidence="2" id="KW-1185">Reference proteome</keyword>
<gene>
    <name evidence="1" type="ORF">OE88DRAFT_1037220</name>
</gene>
<proteinExistence type="predicted"/>
<evidence type="ECO:0000313" key="2">
    <source>
        <dbReference type="Proteomes" id="UP000305948"/>
    </source>
</evidence>
<dbReference type="AlphaFoldDB" id="A0A5C3MP72"/>
<evidence type="ECO:0000313" key="1">
    <source>
        <dbReference type="EMBL" id="TFK46166.1"/>
    </source>
</evidence>
<organism evidence="1 2">
    <name type="scientific">Heliocybe sulcata</name>
    <dbReference type="NCBI Taxonomy" id="5364"/>
    <lineage>
        <taxon>Eukaryota</taxon>
        <taxon>Fungi</taxon>
        <taxon>Dikarya</taxon>
        <taxon>Basidiomycota</taxon>
        <taxon>Agaricomycotina</taxon>
        <taxon>Agaricomycetes</taxon>
        <taxon>Gloeophyllales</taxon>
        <taxon>Gloeophyllaceae</taxon>
        <taxon>Heliocybe</taxon>
    </lineage>
</organism>
<dbReference type="Proteomes" id="UP000305948">
    <property type="component" value="Unassembled WGS sequence"/>
</dbReference>
<sequence>MNFICGTIDAGCHLAFCCGDHHKNIAFTYFRDLPISICTRRSPNEFVPLYPLSYRNDEAAQDDEPDYDVHLYWSPRSKTPEASDGSPKSSADSYASFYGTKVVAFHFFHTTSGDTHFVPSFVTASPLGEPFCRVGQAGLCGLESTAVRDYAEDDPAYATRVFQDPPVVAQTIEGTQSSQSRFLFILHERNAVAEDYS</sequence>
<protein>
    <submittedName>
        <fullName evidence="1">Uncharacterized protein</fullName>
    </submittedName>
</protein>
<name>A0A5C3MP72_9AGAM</name>
<reference evidence="1 2" key="1">
    <citation type="journal article" date="2019" name="Nat. Ecol. Evol.">
        <title>Megaphylogeny resolves global patterns of mushroom evolution.</title>
        <authorList>
            <person name="Varga T."/>
            <person name="Krizsan K."/>
            <person name="Foldi C."/>
            <person name="Dima B."/>
            <person name="Sanchez-Garcia M."/>
            <person name="Sanchez-Ramirez S."/>
            <person name="Szollosi G.J."/>
            <person name="Szarkandi J.G."/>
            <person name="Papp V."/>
            <person name="Albert L."/>
            <person name="Andreopoulos W."/>
            <person name="Angelini C."/>
            <person name="Antonin V."/>
            <person name="Barry K.W."/>
            <person name="Bougher N.L."/>
            <person name="Buchanan P."/>
            <person name="Buyck B."/>
            <person name="Bense V."/>
            <person name="Catcheside P."/>
            <person name="Chovatia M."/>
            <person name="Cooper J."/>
            <person name="Damon W."/>
            <person name="Desjardin D."/>
            <person name="Finy P."/>
            <person name="Geml J."/>
            <person name="Haridas S."/>
            <person name="Hughes K."/>
            <person name="Justo A."/>
            <person name="Karasinski D."/>
            <person name="Kautmanova I."/>
            <person name="Kiss B."/>
            <person name="Kocsube S."/>
            <person name="Kotiranta H."/>
            <person name="LaButti K.M."/>
            <person name="Lechner B.E."/>
            <person name="Liimatainen K."/>
            <person name="Lipzen A."/>
            <person name="Lukacs Z."/>
            <person name="Mihaltcheva S."/>
            <person name="Morgado L.N."/>
            <person name="Niskanen T."/>
            <person name="Noordeloos M.E."/>
            <person name="Ohm R.A."/>
            <person name="Ortiz-Santana B."/>
            <person name="Ovrebo C."/>
            <person name="Racz N."/>
            <person name="Riley R."/>
            <person name="Savchenko A."/>
            <person name="Shiryaev A."/>
            <person name="Soop K."/>
            <person name="Spirin V."/>
            <person name="Szebenyi C."/>
            <person name="Tomsovsky M."/>
            <person name="Tulloss R.E."/>
            <person name="Uehling J."/>
            <person name="Grigoriev I.V."/>
            <person name="Vagvolgyi C."/>
            <person name="Papp T."/>
            <person name="Martin F.M."/>
            <person name="Miettinen O."/>
            <person name="Hibbett D.S."/>
            <person name="Nagy L.G."/>
        </authorList>
    </citation>
    <scope>NUCLEOTIDE SEQUENCE [LARGE SCALE GENOMIC DNA]</scope>
    <source>
        <strain evidence="1 2">OMC1185</strain>
    </source>
</reference>
<accession>A0A5C3MP72</accession>
<dbReference type="EMBL" id="ML213532">
    <property type="protein sequence ID" value="TFK46166.1"/>
    <property type="molecule type" value="Genomic_DNA"/>
</dbReference>
<dbReference type="OrthoDB" id="10266643at2759"/>